<accession>A0A7W9L2B3</accession>
<dbReference type="AlphaFoldDB" id="A0A7W9L2B3"/>
<evidence type="ECO:0000313" key="1">
    <source>
        <dbReference type="EMBL" id="MBB5753338.1"/>
    </source>
</evidence>
<reference evidence="1 2" key="1">
    <citation type="submission" date="2020-08" db="EMBL/GenBank/DDBJ databases">
        <title>Genomic Encyclopedia of Type Strains, Phase IV (KMG-IV): sequencing the most valuable type-strain genomes for metagenomic binning, comparative biology and taxonomic classification.</title>
        <authorList>
            <person name="Goeker M."/>
        </authorList>
    </citation>
    <scope>NUCLEOTIDE SEQUENCE [LARGE SCALE GENOMIC DNA]</scope>
    <source>
        <strain evidence="1 2">DSM 16268</strain>
    </source>
</reference>
<evidence type="ECO:0000313" key="2">
    <source>
        <dbReference type="Proteomes" id="UP000523821"/>
    </source>
</evidence>
<dbReference type="EMBL" id="JACHOO010000004">
    <property type="protein sequence ID" value="MBB5753338.1"/>
    <property type="molecule type" value="Genomic_DNA"/>
</dbReference>
<proteinExistence type="predicted"/>
<dbReference type="RefSeq" id="WP_183856053.1">
    <property type="nucleotide sequence ID" value="NZ_JACHOO010000004.1"/>
</dbReference>
<name>A0A7W9L2B3_9HYPH</name>
<organism evidence="1 2">
    <name type="scientific">Prosthecomicrobium pneumaticum</name>
    <dbReference type="NCBI Taxonomy" id="81895"/>
    <lineage>
        <taxon>Bacteria</taxon>
        <taxon>Pseudomonadati</taxon>
        <taxon>Pseudomonadota</taxon>
        <taxon>Alphaproteobacteria</taxon>
        <taxon>Hyphomicrobiales</taxon>
        <taxon>Kaistiaceae</taxon>
        <taxon>Prosthecomicrobium</taxon>
    </lineage>
</organism>
<sequence>MIKIEFSSGDLVSITTRSMGDIAIGDQFTVVRSYPVEHGEAVYRVRNVRDQRERMVPGSALRRLVAPRTDAFSAFGHFS</sequence>
<gene>
    <name evidence="1" type="ORF">GGQ63_002404</name>
</gene>
<comment type="caution">
    <text evidence="1">The sequence shown here is derived from an EMBL/GenBank/DDBJ whole genome shotgun (WGS) entry which is preliminary data.</text>
</comment>
<dbReference type="Proteomes" id="UP000523821">
    <property type="component" value="Unassembled WGS sequence"/>
</dbReference>
<protein>
    <submittedName>
        <fullName evidence="1">Uncharacterized protein</fullName>
    </submittedName>
</protein>
<keyword evidence="2" id="KW-1185">Reference proteome</keyword>